<dbReference type="CDD" id="cd09604">
    <property type="entry name" value="M1_APN_like"/>
    <property type="match status" value="1"/>
</dbReference>
<evidence type="ECO:0000313" key="2">
    <source>
        <dbReference type="Proteomes" id="UP001548189"/>
    </source>
</evidence>
<dbReference type="InterPro" id="IPR027268">
    <property type="entry name" value="Peptidase_M4/M1_CTD_sf"/>
</dbReference>
<evidence type="ECO:0000313" key="1">
    <source>
        <dbReference type="EMBL" id="MET1256406.1"/>
    </source>
</evidence>
<keyword evidence="1" id="KW-0645">Protease</keyword>
<gene>
    <name evidence="1" type="ORF">ABVT43_14795</name>
</gene>
<comment type="caution">
    <text evidence="1">The sequence shown here is derived from an EMBL/GenBank/DDBJ whole genome shotgun (WGS) entry which is preliminary data.</text>
</comment>
<dbReference type="SUPFAM" id="SSF55486">
    <property type="entry name" value="Metalloproteases ('zincins'), catalytic domain"/>
    <property type="match status" value="1"/>
</dbReference>
<proteinExistence type="predicted"/>
<dbReference type="GO" id="GO:0004177">
    <property type="term" value="F:aminopeptidase activity"/>
    <property type="evidence" value="ECO:0007669"/>
    <property type="project" value="UniProtKB-KW"/>
</dbReference>
<dbReference type="EC" id="3.4.11.-" evidence="1"/>
<keyword evidence="1" id="KW-0031">Aminopeptidase</keyword>
<dbReference type="Gene3D" id="1.10.390.10">
    <property type="entry name" value="Neutral Protease Domain 2"/>
    <property type="match status" value="1"/>
</dbReference>
<keyword evidence="2" id="KW-1185">Reference proteome</keyword>
<protein>
    <submittedName>
        <fullName evidence="1">M1 family metallopeptidase</fullName>
        <ecNumber evidence="1">3.4.11.-</ecNumber>
    </submittedName>
</protein>
<reference evidence="1 2" key="1">
    <citation type="submission" date="2024-06" db="EMBL/GenBank/DDBJ databases">
        <authorList>
            <person name="Li F."/>
        </authorList>
    </citation>
    <scope>NUCLEOTIDE SEQUENCE [LARGE SCALE GENOMIC DNA]</scope>
    <source>
        <strain evidence="1 2">GXAS 311</strain>
    </source>
</reference>
<accession>A0ABV2BWU0</accession>
<sequence length="856" mass="100119">MNSNHINTQNTNSKLKLSILQNNNKSYPVISWGSQLSLMQVICFMFFTFSIALLANQVFAGVVKQTKGKFDDKFRQLDEILPTPNDYRNAAGEPGKEYWQQKVDYQINARLDEKKRRITASETITYHNRSPYSLKYLWLQLEQNRFKTDSMAEQTVVFGGMGDRSPATRKSGDSKSAGLSLGALRKMHAMADNEFGYQIDKVVDSQNQALHYVIHGAQMRIDLPQPLKAGEQFQFRLEFVFNMVEENAVSARAGYEHFPDDKRKGGNDIFLLAQWFPRVAAYSDYEAWHNKEFLGRGEFTLEFGDYDVKMTVPADHIVASTGELQNPDKVLTAVQRQRLNKAKDAKRPVFIVTEQEALENEKSVTRKQKTWHYKASNVRDFAWASSRKFIWDAKGYHQGGEEQPLVMAMSYYPKEGGDLWKKYSTETIVHTMAVYSRFTFDYPYPVSISVNGPVGGMEYPMITFNGPRTNWHKDASRTYTLSEKRFLIGVVMHEVGHNYFPMIINSDERQWTWMDEGINSFIDGIAGREWDHKIPWGVEPRDIVDYMKSDIQVPIMTQSDSVLKLGKNAYAKPAVAFNILREVILGRELFDFALKEYALRWKNKRPTPSDFFRTMEEASGVDLDWFWYGWFYTTDHVDISLDKIYKLRLDTKDPDIDFSRRRQEEADKPEPLFVKRNREEGRKLWIELNSDIRDFYDENDRYTVTNKERNKYQQMLVDLKPWEQETLERAVKEDKNYYVLEFSNKGGLVMPILLELTFQNGKKQHLNIPAEIWRRSPEKVRKLIVTDKKQILQSVVVDPHWETADVDVENNHYPRQIIPSRIETYKSKKEKKNEYRDIMHDINTKKKDPKAVEQRK</sequence>
<dbReference type="EMBL" id="JBEVCJ010000021">
    <property type="protein sequence ID" value="MET1256406.1"/>
    <property type="molecule type" value="Genomic_DNA"/>
</dbReference>
<dbReference type="Pfam" id="PF01433">
    <property type="entry name" value="Peptidase_M1"/>
    <property type="match status" value="1"/>
</dbReference>
<organism evidence="1 2">
    <name type="scientific">Aliikangiella maris</name>
    <dbReference type="NCBI Taxonomy" id="3162458"/>
    <lineage>
        <taxon>Bacteria</taxon>
        <taxon>Pseudomonadati</taxon>
        <taxon>Pseudomonadota</taxon>
        <taxon>Gammaproteobacteria</taxon>
        <taxon>Oceanospirillales</taxon>
        <taxon>Pleioneaceae</taxon>
        <taxon>Aliikangiella</taxon>
    </lineage>
</organism>
<dbReference type="Proteomes" id="UP001548189">
    <property type="component" value="Unassembled WGS sequence"/>
</dbReference>
<name>A0ABV2BWU0_9GAMM</name>
<keyword evidence="1" id="KW-0378">Hydrolase</keyword>
<dbReference type="InterPro" id="IPR014782">
    <property type="entry name" value="Peptidase_M1_dom"/>
</dbReference>